<dbReference type="AlphaFoldDB" id="A0A2H6KE10"/>
<dbReference type="GO" id="GO:0005794">
    <property type="term" value="C:Golgi apparatus"/>
    <property type="evidence" value="ECO:0007669"/>
    <property type="project" value="TreeGrafter"/>
</dbReference>
<dbReference type="VEuPathDB" id="PiroplasmaDB:BOVATA_027240"/>
<comment type="similarity">
    <text evidence="2">Belongs to the CDC50/LEM3 family.</text>
</comment>
<dbReference type="GO" id="GO:0005783">
    <property type="term" value="C:endoplasmic reticulum"/>
    <property type="evidence" value="ECO:0007669"/>
    <property type="project" value="TreeGrafter"/>
</dbReference>
<dbReference type="InterPro" id="IPR005045">
    <property type="entry name" value="CDC50/LEM3_fam"/>
</dbReference>
<dbReference type="Pfam" id="PF03381">
    <property type="entry name" value="CDC50"/>
    <property type="match status" value="1"/>
</dbReference>
<dbReference type="OrthoDB" id="340608at2759"/>
<evidence type="ECO:0000256" key="7">
    <source>
        <dbReference type="SAM" id="Phobius"/>
    </source>
</evidence>
<dbReference type="GO" id="GO:0005886">
    <property type="term" value="C:plasma membrane"/>
    <property type="evidence" value="ECO:0007669"/>
    <property type="project" value="TreeGrafter"/>
</dbReference>
<evidence type="ECO:0000256" key="6">
    <source>
        <dbReference type="SAM" id="MobiDB-lite"/>
    </source>
</evidence>
<accession>A0A2H6KE10</accession>
<evidence type="ECO:0000313" key="9">
    <source>
        <dbReference type="Proteomes" id="UP000236319"/>
    </source>
</evidence>
<dbReference type="Proteomes" id="UP000236319">
    <property type="component" value="Unassembled WGS sequence"/>
</dbReference>
<feature type="transmembrane region" description="Helical" evidence="7">
    <location>
        <begin position="368"/>
        <end position="397"/>
    </location>
</feature>
<feature type="region of interest" description="Disordered" evidence="6">
    <location>
        <begin position="40"/>
        <end position="67"/>
    </location>
</feature>
<keyword evidence="4 7" id="KW-1133">Transmembrane helix</keyword>
<evidence type="ECO:0000256" key="1">
    <source>
        <dbReference type="ARBA" id="ARBA00004141"/>
    </source>
</evidence>
<sequence length="453" mass="51657">MDRRAPEDAADTADLRLADISDQAFKMSVKFATADTTQQSTSGEAGCRMSLPKVQSPRNSHQLATDDQTGEPEVEYLWLPSMKVTGTNYRKRIDKYRQMEFTPNLNVYRVYTPRGGILVFTLFGAVLLLLGLALIFSSRRSYTAEIEYTDYTQPMVLQVRDDLEGPVYIYYKITDFYVTHKKVAYESSPSKIFHNHCKTFRTFQQILNLRCIEGKNTLNGMDEWCKNQDHDIFKRPAYPCGPISATIMTDNFELCSSSEPLKIGDDNLVTKREDCLPLSMDIPEYDYGFFHNRVEPADRDSGFLWFDPSNQLFRTWIQLPYDSTFVKHYATLKNGLKAGTYYLHVTNNLWPAKQWRARKYFYIAKPGFLGTSALVLEFMVLGTAILYLLTAAIIFILHKRSYNCGISPWRGLDVYDAKVGEGVKVPAVAYKSDDITPVEDVPASSVPCLCPCH</sequence>
<dbReference type="GeneID" id="39875001"/>
<dbReference type="PANTHER" id="PTHR10926:SF0">
    <property type="entry name" value="CDC50, ISOFORM A"/>
    <property type="match status" value="1"/>
</dbReference>
<keyword evidence="9" id="KW-1185">Reference proteome</keyword>
<evidence type="ECO:0000256" key="4">
    <source>
        <dbReference type="ARBA" id="ARBA00022989"/>
    </source>
</evidence>
<evidence type="ECO:0008006" key="10">
    <source>
        <dbReference type="Google" id="ProtNLM"/>
    </source>
</evidence>
<evidence type="ECO:0000313" key="8">
    <source>
        <dbReference type="EMBL" id="GBE61231.1"/>
    </source>
</evidence>
<keyword evidence="5 7" id="KW-0472">Membrane</keyword>
<dbReference type="RefSeq" id="XP_028867474.1">
    <property type="nucleotide sequence ID" value="XM_029011641.1"/>
</dbReference>
<feature type="compositionally biased region" description="Polar residues" evidence="6">
    <location>
        <begin position="56"/>
        <end position="67"/>
    </location>
</feature>
<dbReference type="EMBL" id="BDSA01000003">
    <property type="protein sequence ID" value="GBE61231.1"/>
    <property type="molecule type" value="Genomic_DNA"/>
</dbReference>
<organism evidence="8 9">
    <name type="scientific">Babesia ovata</name>
    <dbReference type="NCBI Taxonomy" id="189622"/>
    <lineage>
        <taxon>Eukaryota</taxon>
        <taxon>Sar</taxon>
        <taxon>Alveolata</taxon>
        <taxon>Apicomplexa</taxon>
        <taxon>Aconoidasida</taxon>
        <taxon>Piroplasmida</taxon>
        <taxon>Babesiidae</taxon>
        <taxon>Babesia</taxon>
    </lineage>
</organism>
<gene>
    <name evidence="8" type="ORF">BOVATA_027240</name>
</gene>
<dbReference type="PANTHER" id="PTHR10926">
    <property type="entry name" value="CELL CYCLE CONTROL PROTEIN 50"/>
    <property type="match status" value="1"/>
</dbReference>
<evidence type="ECO:0000256" key="2">
    <source>
        <dbReference type="ARBA" id="ARBA00009457"/>
    </source>
</evidence>
<keyword evidence="3 7" id="KW-0812">Transmembrane</keyword>
<comment type="caution">
    <text evidence="8">The sequence shown here is derived from an EMBL/GenBank/DDBJ whole genome shotgun (WGS) entry which is preliminary data.</text>
</comment>
<evidence type="ECO:0000256" key="3">
    <source>
        <dbReference type="ARBA" id="ARBA00022692"/>
    </source>
</evidence>
<reference evidence="8 9" key="1">
    <citation type="journal article" date="2017" name="BMC Genomics">
        <title>Whole-genome assembly of Babesia ovata and comparative genomics between closely related pathogens.</title>
        <authorList>
            <person name="Yamagishi J."/>
            <person name="Asada M."/>
            <person name="Hakimi H."/>
            <person name="Tanaka T.Q."/>
            <person name="Sugimoto C."/>
            <person name="Kawazu S."/>
        </authorList>
    </citation>
    <scope>NUCLEOTIDE SEQUENCE [LARGE SCALE GENOMIC DNA]</scope>
    <source>
        <strain evidence="8 9">Miyake</strain>
    </source>
</reference>
<name>A0A2H6KE10_9APIC</name>
<comment type="subcellular location">
    <subcellularLocation>
        <location evidence="1">Membrane</location>
        <topology evidence="1">Multi-pass membrane protein</topology>
    </subcellularLocation>
</comment>
<proteinExistence type="inferred from homology"/>
<protein>
    <recommendedName>
        <fullName evidence="10">LEM3 CDC50 family protein</fullName>
    </recommendedName>
</protein>
<evidence type="ECO:0000256" key="5">
    <source>
        <dbReference type="ARBA" id="ARBA00023136"/>
    </source>
</evidence>
<feature type="transmembrane region" description="Helical" evidence="7">
    <location>
        <begin position="115"/>
        <end position="136"/>
    </location>
</feature>